<evidence type="ECO:0000256" key="2">
    <source>
        <dbReference type="ARBA" id="ARBA00022475"/>
    </source>
</evidence>
<comment type="caution">
    <text evidence="9">The sequence shown here is derived from an EMBL/GenBank/DDBJ whole genome shotgun (WGS) entry which is preliminary data.</text>
</comment>
<keyword evidence="2" id="KW-1003">Cell membrane</keyword>
<accession>A0A1F4YGR0</accession>
<feature type="transmembrane region" description="Helical" evidence="8">
    <location>
        <begin position="361"/>
        <end position="381"/>
    </location>
</feature>
<comment type="subcellular location">
    <subcellularLocation>
        <location evidence="1">Cell membrane</location>
        <topology evidence="1">Multi-pass membrane protein</topology>
    </subcellularLocation>
</comment>
<feature type="transmembrane region" description="Helical" evidence="8">
    <location>
        <begin position="281"/>
        <end position="303"/>
    </location>
</feature>
<dbReference type="PANTHER" id="PTHR33908:SF11">
    <property type="entry name" value="MEMBRANE PROTEIN"/>
    <property type="match status" value="1"/>
</dbReference>
<dbReference type="GO" id="GO:0016763">
    <property type="term" value="F:pentosyltransferase activity"/>
    <property type="evidence" value="ECO:0007669"/>
    <property type="project" value="TreeGrafter"/>
</dbReference>
<evidence type="ECO:0000256" key="6">
    <source>
        <dbReference type="ARBA" id="ARBA00022989"/>
    </source>
</evidence>
<protein>
    <recommendedName>
        <fullName evidence="11">Glycosyltransferase RgtA/B/C/D-like domain-containing protein</fullName>
    </recommendedName>
</protein>
<feature type="transmembrane region" description="Helical" evidence="8">
    <location>
        <begin position="187"/>
        <end position="205"/>
    </location>
</feature>
<proteinExistence type="predicted"/>
<keyword evidence="6 8" id="KW-1133">Transmembrane helix</keyword>
<keyword evidence="5 8" id="KW-0812">Transmembrane</keyword>
<sequence length="558" mass="63054">MTLSQRLALLCIIFLGFTLRSVGRNWDQNYHLHPDERFLTMVVSAMSWPKTISEYFDTSRSLLNPHNIGFGFYVYGTYPAIFVRYLSQLLHRADYSQLTLVGRAASAVIDTGTIVLVFLISSRLFKNTALSLISALMYALSVLPIQLSHFFAVDPYAVFFLTLSLYLLLINSPLLGIAFGLTLAAKISSALFLPVIALGLLINFFKPGQKINTIILGFIFVLTTAITLRVFYPYLFTGLQFNPKVLQNWKELDSLSGADSYFPPAVQWLHTRPVWYSLSNLLYWGLGLPLGLLSLISLPYVLVNHRRHGYVYLVILWVIGLFFYQSTQFAQPMRYLYPIYPFLAVTAGAVLFKILKISKILLILVLALTLVWPLAFVSIYTRPHSRLAASKWIYQNVPSGSTLSCDHWDDCLPIGYPTEFRLLEYPLYGQDTPEKWQDMSARLAQTDYIIMSSNRLFGSISSAPDRYPAASKFYADLFSGKLGFSPVVQFTSRPNLPIPGLNLCLTPPNISYGAVSYQIQNCPLPGLSFVDDYADETFTVYDHPKVIIFKKSSQHPKL</sequence>
<evidence type="ECO:0000313" key="9">
    <source>
        <dbReference type="EMBL" id="OGC93064.1"/>
    </source>
</evidence>
<dbReference type="Proteomes" id="UP000178176">
    <property type="component" value="Unassembled WGS sequence"/>
</dbReference>
<evidence type="ECO:0000313" key="10">
    <source>
        <dbReference type="Proteomes" id="UP000178176"/>
    </source>
</evidence>
<feature type="transmembrane region" description="Helical" evidence="8">
    <location>
        <begin position="157"/>
        <end position="181"/>
    </location>
</feature>
<evidence type="ECO:0000256" key="8">
    <source>
        <dbReference type="SAM" id="Phobius"/>
    </source>
</evidence>
<dbReference type="InterPro" id="IPR050297">
    <property type="entry name" value="LipidA_mod_glycosyltrf_83"/>
</dbReference>
<evidence type="ECO:0000256" key="7">
    <source>
        <dbReference type="ARBA" id="ARBA00023136"/>
    </source>
</evidence>
<evidence type="ECO:0000256" key="3">
    <source>
        <dbReference type="ARBA" id="ARBA00022676"/>
    </source>
</evidence>
<organism evidence="9 10">
    <name type="scientific">Candidatus Amesbacteria bacterium RIFCSPHIGHO2_01_FULL_48_32b</name>
    <dbReference type="NCBI Taxonomy" id="1797253"/>
    <lineage>
        <taxon>Bacteria</taxon>
        <taxon>Candidatus Amesiibacteriota</taxon>
    </lineage>
</organism>
<name>A0A1F4YGR0_9BACT</name>
<dbReference type="EMBL" id="MEXH01000002">
    <property type="protein sequence ID" value="OGC93064.1"/>
    <property type="molecule type" value="Genomic_DNA"/>
</dbReference>
<dbReference type="GO" id="GO:0009103">
    <property type="term" value="P:lipopolysaccharide biosynthetic process"/>
    <property type="evidence" value="ECO:0007669"/>
    <property type="project" value="UniProtKB-ARBA"/>
</dbReference>
<dbReference type="AlphaFoldDB" id="A0A1F4YGR0"/>
<feature type="transmembrane region" description="Helical" evidence="8">
    <location>
        <begin position="335"/>
        <end position="354"/>
    </location>
</feature>
<dbReference type="GO" id="GO:0005886">
    <property type="term" value="C:plasma membrane"/>
    <property type="evidence" value="ECO:0007669"/>
    <property type="project" value="UniProtKB-SubCell"/>
</dbReference>
<keyword evidence="7 8" id="KW-0472">Membrane</keyword>
<feature type="transmembrane region" description="Helical" evidence="8">
    <location>
        <begin position="310"/>
        <end position="329"/>
    </location>
</feature>
<evidence type="ECO:0000256" key="1">
    <source>
        <dbReference type="ARBA" id="ARBA00004651"/>
    </source>
</evidence>
<evidence type="ECO:0008006" key="11">
    <source>
        <dbReference type="Google" id="ProtNLM"/>
    </source>
</evidence>
<keyword evidence="4" id="KW-0808">Transferase</keyword>
<feature type="transmembrane region" description="Helical" evidence="8">
    <location>
        <begin position="127"/>
        <end position="145"/>
    </location>
</feature>
<feature type="transmembrane region" description="Helical" evidence="8">
    <location>
        <begin position="212"/>
        <end position="232"/>
    </location>
</feature>
<reference evidence="9 10" key="1">
    <citation type="journal article" date="2016" name="Nat. Commun.">
        <title>Thousands of microbial genomes shed light on interconnected biogeochemical processes in an aquifer system.</title>
        <authorList>
            <person name="Anantharaman K."/>
            <person name="Brown C.T."/>
            <person name="Hug L.A."/>
            <person name="Sharon I."/>
            <person name="Castelle C.J."/>
            <person name="Probst A.J."/>
            <person name="Thomas B.C."/>
            <person name="Singh A."/>
            <person name="Wilkins M.J."/>
            <person name="Karaoz U."/>
            <person name="Brodie E.L."/>
            <person name="Williams K.H."/>
            <person name="Hubbard S.S."/>
            <person name="Banfield J.F."/>
        </authorList>
    </citation>
    <scope>NUCLEOTIDE SEQUENCE [LARGE SCALE GENOMIC DNA]</scope>
</reference>
<feature type="transmembrane region" description="Helical" evidence="8">
    <location>
        <begin position="68"/>
        <end position="86"/>
    </location>
</feature>
<evidence type="ECO:0000256" key="4">
    <source>
        <dbReference type="ARBA" id="ARBA00022679"/>
    </source>
</evidence>
<evidence type="ECO:0000256" key="5">
    <source>
        <dbReference type="ARBA" id="ARBA00022692"/>
    </source>
</evidence>
<dbReference type="PANTHER" id="PTHR33908">
    <property type="entry name" value="MANNOSYLTRANSFERASE YKCB-RELATED"/>
    <property type="match status" value="1"/>
</dbReference>
<gene>
    <name evidence="9" type="ORF">A2876_00760</name>
</gene>
<feature type="transmembrane region" description="Helical" evidence="8">
    <location>
        <begin position="98"/>
        <end position="121"/>
    </location>
</feature>
<keyword evidence="3" id="KW-0328">Glycosyltransferase</keyword>